<protein>
    <submittedName>
        <fullName evidence="2">Predicted secreted hydrolase</fullName>
    </submittedName>
</protein>
<dbReference type="OrthoDB" id="5491608at2"/>
<dbReference type="InterPro" id="IPR023374">
    <property type="entry name" value="AttH-like_dom_sf"/>
</dbReference>
<dbReference type="AlphaFoldDB" id="A0A174DXV1"/>
<evidence type="ECO:0000313" key="2">
    <source>
        <dbReference type="EMBL" id="CUO30371.1"/>
    </source>
</evidence>
<reference evidence="2 3" key="1">
    <citation type="submission" date="2015-09" db="EMBL/GenBank/DDBJ databases">
        <authorList>
            <consortium name="Pathogen Informatics"/>
        </authorList>
    </citation>
    <scope>NUCLEOTIDE SEQUENCE [LARGE SCALE GENOMIC DNA]</scope>
    <source>
        <strain evidence="2 3">2789STDY5834856</strain>
    </source>
</reference>
<dbReference type="EMBL" id="CYZX01000007">
    <property type="protein sequence ID" value="CUO30371.1"/>
    <property type="molecule type" value="Genomic_DNA"/>
</dbReference>
<keyword evidence="2" id="KW-0378">Hydrolase</keyword>
<feature type="domain" description="Diels-Alderase C-terminal" evidence="1">
    <location>
        <begin position="199"/>
        <end position="294"/>
    </location>
</feature>
<dbReference type="InterPro" id="IPR054499">
    <property type="entry name" value="DA_C"/>
</dbReference>
<dbReference type="SUPFAM" id="SSF159245">
    <property type="entry name" value="AttH-like"/>
    <property type="match status" value="1"/>
</dbReference>
<organism evidence="2 3">
    <name type="scientific">Clostridium disporicum</name>
    <dbReference type="NCBI Taxonomy" id="84024"/>
    <lineage>
        <taxon>Bacteria</taxon>
        <taxon>Bacillati</taxon>
        <taxon>Bacillota</taxon>
        <taxon>Clostridia</taxon>
        <taxon>Eubacteriales</taxon>
        <taxon>Clostridiaceae</taxon>
        <taxon>Clostridium</taxon>
    </lineage>
</organism>
<sequence length="366" mass="42645">MNKRVFLAKEDQYYNKLGIGKKVDIWEDGLRTSGDRGSYEWWYFDAEYNNGCRFVVIFYTKDRFDVKGPGKPTATLDVTLPNGQTICRTITEENKNIIDASRERCDVKIGDSFIKYQDGNYYIHFEDTLVQYDCVMKSTLPMYRPKTGYTFFGENENLYFGWFVPQPSAEASGQVKVNGLSMKLEGNGYHDHNWGNVQMDRIINHWYWCRAKIGPYTIVANDIISEKKYDYLRSATLFIAKNEEVLVEDENKIKIERNNTKEHNLTEKFIDNNITFIYVDENETKYTIEFIREKDIFASSLLNVMGLSYSEILFSVSRGINPTYLRCIGKARLTIESSKGKEVLESDALWEQMFFGNNKIAYIAKE</sequence>
<evidence type="ECO:0000313" key="3">
    <source>
        <dbReference type="Proteomes" id="UP000095594"/>
    </source>
</evidence>
<accession>A0A174DXV1</accession>
<dbReference type="Pfam" id="PF22903">
    <property type="entry name" value="DA_C"/>
    <property type="match status" value="1"/>
</dbReference>
<gene>
    <name evidence="2" type="ORF">ERS852471_01316</name>
</gene>
<dbReference type="GO" id="GO:0016853">
    <property type="term" value="F:isomerase activity"/>
    <property type="evidence" value="ECO:0007669"/>
    <property type="project" value="UniProtKB-KW"/>
</dbReference>
<proteinExistence type="predicted"/>
<name>A0A174DXV1_9CLOT</name>
<dbReference type="RefSeq" id="WP_055264905.1">
    <property type="nucleotide sequence ID" value="NZ_CABIXQ010000007.1"/>
</dbReference>
<dbReference type="Gene3D" id="2.40.370.10">
    <property type="entry name" value="AttH-like domain"/>
    <property type="match status" value="1"/>
</dbReference>
<evidence type="ECO:0000259" key="1">
    <source>
        <dbReference type="Pfam" id="PF22903"/>
    </source>
</evidence>
<dbReference type="GO" id="GO:0016787">
    <property type="term" value="F:hydrolase activity"/>
    <property type="evidence" value="ECO:0007669"/>
    <property type="project" value="UniProtKB-KW"/>
</dbReference>
<dbReference type="Proteomes" id="UP000095594">
    <property type="component" value="Unassembled WGS sequence"/>
</dbReference>